<name>A0AAU8K2P2_9ACTN</name>
<evidence type="ECO:0000256" key="2">
    <source>
        <dbReference type="SAM" id="SignalP"/>
    </source>
</evidence>
<dbReference type="RefSeq" id="WP_354643291.1">
    <property type="nucleotide sequence ID" value="NZ_CP159872.1"/>
</dbReference>
<dbReference type="EMBL" id="CP159872">
    <property type="protein sequence ID" value="XCM82359.1"/>
    <property type="molecule type" value="Genomic_DNA"/>
</dbReference>
<evidence type="ECO:0008006" key="4">
    <source>
        <dbReference type="Google" id="ProtNLM"/>
    </source>
</evidence>
<protein>
    <recommendedName>
        <fullName evidence="4">LPXTG-motif cell wall-anchored protein</fullName>
    </recommendedName>
</protein>
<keyword evidence="2" id="KW-0732">Signal</keyword>
<reference evidence="3" key="1">
    <citation type="submission" date="2024-06" db="EMBL/GenBank/DDBJ databases">
        <title>The genome sequences of Kitasatospora sp. strain HUAS MG31.</title>
        <authorList>
            <person name="Mo P."/>
        </authorList>
    </citation>
    <scope>NUCLEOTIDE SEQUENCE</scope>
    <source>
        <strain evidence="3">HUAS MG31</strain>
    </source>
</reference>
<accession>A0AAU8K2P2</accession>
<dbReference type="AlphaFoldDB" id="A0AAU8K2P2"/>
<feature type="signal peptide" evidence="2">
    <location>
        <begin position="1"/>
        <end position="26"/>
    </location>
</feature>
<organism evidence="3">
    <name type="scientific">Kitasatospora camelliae</name>
    <dbReference type="NCBI Taxonomy" id="3156397"/>
    <lineage>
        <taxon>Bacteria</taxon>
        <taxon>Bacillati</taxon>
        <taxon>Actinomycetota</taxon>
        <taxon>Actinomycetes</taxon>
        <taxon>Kitasatosporales</taxon>
        <taxon>Streptomycetaceae</taxon>
        <taxon>Kitasatospora</taxon>
    </lineage>
</organism>
<dbReference type="KEGG" id="kcm:ABWK59_27310"/>
<gene>
    <name evidence="3" type="ORF">ABWK59_27310</name>
</gene>
<feature type="region of interest" description="Disordered" evidence="1">
    <location>
        <begin position="147"/>
        <end position="196"/>
    </location>
</feature>
<proteinExistence type="predicted"/>
<feature type="compositionally biased region" description="Low complexity" evidence="1">
    <location>
        <begin position="147"/>
        <end position="157"/>
    </location>
</feature>
<evidence type="ECO:0000313" key="3">
    <source>
        <dbReference type="EMBL" id="XCM82359.1"/>
    </source>
</evidence>
<feature type="chain" id="PRO_5043403587" description="LPXTG-motif cell wall-anchored protein" evidence="2">
    <location>
        <begin position="27"/>
        <end position="233"/>
    </location>
</feature>
<sequence length="233" mass="22250">MRRTRTAAALLGAATLLGLTASAASATEAGAATITPAEAAPGQTVTVSVACGTGAGSAEKTVAVASPVLTGGSATLTAGADGRYSGPATVIPVSELPGALLRNAGRAAWKLEGHCPDGAAFASTLALTAFPVPGLSGLSGLAGADSPVAPAQAAQPAQPAPVQPAVVKPAAEQSATGGAAEEPTEPRGGVQTGLGGSVGTDVRELATGGALVAAGIGGFWLLRRRTSGENDNP</sequence>
<evidence type="ECO:0000256" key="1">
    <source>
        <dbReference type="SAM" id="MobiDB-lite"/>
    </source>
</evidence>